<evidence type="ECO:0000313" key="1">
    <source>
        <dbReference type="EMBL" id="KAH8002913.1"/>
    </source>
</evidence>
<comment type="caution">
    <text evidence="1">The sequence shown here is derived from an EMBL/GenBank/DDBJ whole genome shotgun (WGS) entry which is preliminary data.</text>
</comment>
<accession>A0ACB8FCY3</accession>
<evidence type="ECO:0000313" key="2">
    <source>
        <dbReference type="Proteomes" id="UP000827872"/>
    </source>
</evidence>
<dbReference type="Proteomes" id="UP000827872">
    <property type="component" value="Linkage Group LG09"/>
</dbReference>
<organism evidence="1 2">
    <name type="scientific">Sphaerodactylus townsendi</name>
    <dbReference type="NCBI Taxonomy" id="933632"/>
    <lineage>
        <taxon>Eukaryota</taxon>
        <taxon>Metazoa</taxon>
        <taxon>Chordata</taxon>
        <taxon>Craniata</taxon>
        <taxon>Vertebrata</taxon>
        <taxon>Euteleostomi</taxon>
        <taxon>Lepidosauria</taxon>
        <taxon>Squamata</taxon>
        <taxon>Bifurcata</taxon>
        <taxon>Gekkota</taxon>
        <taxon>Sphaerodactylidae</taxon>
        <taxon>Sphaerodactylus</taxon>
    </lineage>
</organism>
<gene>
    <name evidence="1" type="ORF">K3G42_005710</name>
</gene>
<sequence length="109" mass="11981">MVQEFSLIQTSQLEWGSAQAGWLCLHRDPEGSGTSVGIPSLSQLIRAHGVRILIGANDLSLLHRKDVNENRLSKSLLIGTEELEDEVASGQGNEAKISWMNELIQSRIT</sequence>
<reference evidence="1" key="1">
    <citation type="submission" date="2021-08" db="EMBL/GenBank/DDBJ databases">
        <title>The first chromosome-level gecko genome reveals the dynamic sex chromosomes of Neotropical dwarf geckos (Sphaerodactylidae: Sphaerodactylus).</title>
        <authorList>
            <person name="Pinto B.J."/>
            <person name="Keating S.E."/>
            <person name="Gamble T."/>
        </authorList>
    </citation>
    <scope>NUCLEOTIDE SEQUENCE</scope>
    <source>
        <strain evidence="1">TG3544</strain>
    </source>
</reference>
<protein>
    <submittedName>
        <fullName evidence="1">Uncharacterized protein</fullName>
    </submittedName>
</protein>
<keyword evidence="2" id="KW-1185">Reference proteome</keyword>
<proteinExistence type="predicted"/>
<dbReference type="EMBL" id="CM037622">
    <property type="protein sequence ID" value="KAH8002913.1"/>
    <property type="molecule type" value="Genomic_DNA"/>
</dbReference>
<name>A0ACB8FCY3_9SAUR</name>